<comment type="similarity">
    <text evidence="1">Belongs to the FHY3/FAR1 family.</text>
</comment>
<dbReference type="GO" id="GO:0008270">
    <property type="term" value="F:zinc ion binding"/>
    <property type="evidence" value="ECO:0007669"/>
    <property type="project" value="UniProtKB-UniRule"/>
</dbReference>
<keyword evidence="1" id="KW-0862">Zinc</keyword>
<evidence type="ECO:0000313" key="2">
    <source>
        <dbReference type="EMBL" id="KAK9270449.1"/>
    </source>
</evidence>
<dbReference type="InterPro" id="IPR031052">
    <property type="entry name" value="FHY3/FAR1"/>
</dbReference>
<dbReference type="Proteomes" id="UP001415857">
    <property type="component" value="Unassembled WGS sequence"/>
</dbReference>
<dbReference type="PANTHER" id="PTHR31669">
    <property type="entry name" value="PROTEIN FAR1-RELATED SEQUENCE 10-RELATED"/>
    <property type="match status" value="1"/>
</dbReference>
<comment type="caution">
    <text evidence="2">The sequence shown here is derived from an EMBL/GenBank/DDBJ whole genome shotgun (WGS) entry which is preliminary data.</text>
</comment>
<protein>
    <recommendedName>
        <fullName evidence="1">Protein FAR1-RELATED SEQUENCE</fullName>
    </recommendedName>
</protein>
<organism evidence="2 3">
    <name type="scientific">Liquidambar formosana</name>
    <name type="common">Formosan gum</name>
    <dbReference type="NCBI Taxonomy" id="63359"/>
    <lineage>
        <taxon>Eukaryota</taxon>
        <taxon>Viridiplantae</taxon>
        <taxon>Streptophyta</taxon>
        <taxon>Embryophyta</taxon>
        <taxon>Tracheophyta</taxon>
        <taxon>Spermatophyta</taxon>
        <taxon>Magnoliopsida</taxon>
        <taxon>eudicotyledons</taxon>
        <taxon>Gunneridae</taxon>
        <taxon>Pentapetalae</taxon>
        <taxon>Saxifragales</taxon>
        <taxon>Altingiaceae</taxon>
        <taxon>Liquidambar</taxon>
    </lineage>
</organism>
<dbReference type="GO" id="GO:0005634">
    <property type="term" value="C:nucleus"/>
    <property type="evidence" value="ECO:0007669"/>
    <property type="project" value="UniProtKB-SubCell"/>
</dbReference>
<proteinExistence type="inferred from homology"/>
<dbReference type="GO" id="GO:0006355">
    <property type="term" value="P:regulation of DNA-templated transcription"/>
    <property type="evidence" value="ECO:0007669"/>
    <property type="project" value="UniProtKB-UniRule"/>
</dbReference>
<keyword evidence="1" id="KW-0479">Metal-binding</keyword>
<dbReference type="AlphaFoldDB" id="A0AAP0R6W9"/>
<dbReference type="PANTHER" id="PTHR31669:SF302">
    <property type="entry name" value="PROTEIN FAR1-RELATED SEQUENCE"/>
    <property type="match status" value="1"/>
</dbReference>
<comment type="subcellular location">
    <subcellularLocation>
        <location evidence="1">Nucleus</location>
    </subcellularLocation>
</comment>
<accession>A0AAP0R6W9</accession>
<keyword evidence="3" id="KW-1185">Reference proteome</keyword>
<reference evidence="2 3" key="1">
    <citation type="journal article" date="2024" name="Plant J.">
        <title>Genome sequences and population genomics reveal climatic adaptation and genomic divergence between two closely related sweetgum species.</title>
        <authorList>
            <person name="Xu W.Q."/>
            <person name="Ren C.Q."/>
            <person name="Zhang X.Y."/>
            <person name="Comes H.P."/>
            <person name="Liu X.H."/>
            <person name="Li Y.G."/>
            <person name="Kettle C.J."/>
            <person name="Jalonen R."/>
            <person name="Gaisberger H."/>
            <person name="Ma Y.Z."/>
            <person name="Qiu Y.X."/>
        </authorList>
    </citation>
    <scope>NUCLEOTIDE SEQUENCE [LARGE SCALE GENOMIC DNA]</scope>
    <source>
        <strain evidence="2">Hangzhou</strain>
    </source>
</reference>
<keyword evidence="1" id="KW-0539">Nucleus</keyword>
<name>A0AAP0R6W9_LIQFO</name>
<gene>
    <name evidence="2" type="ORF">L1049_026029</name>
</gene>
<sequence length="108" mass="12906">MKKCIWSTYKINDFEEKWKTLVMENGFESNDWLNQIYEIHDSWVPVFNRGTFFARMNTTGRSEGINAFFDVFVTSTTSLGEFVVKYEQALKKIVKRERDEDFESKHKD</sequence>
<keyword evidence="1" id="KW-0863">Zinc-finger</keyword>
<evidence type="ECO:0000313" key="3">
    <source>
        <dbReference type="Proteomes" id="UP001415857"/>
    </source>
</evidence>
<comment type="function">
    <text evidence="1">Putative transcription activator involved in regulating light control of development.</text>
</comment>
<evidence type="ECO:0000256" key="1">
    <source>
        <dbReference type="RuleBase" id="RU367018"/>
    </source>
</evidence>
<dbReference type="EMBL" id="JBBPBK010000014">
    <property type="protein sequence ID" value="KAK9270449.1"/>
    <property type="molecule type" value="Genomic_DNA"/>
</dbReference>